<dbReference type="InterPro" id="IPR015421">
    <property type="entry name" value="PyrdxlP-dep_Trfase_major"/>
</dbReference>
<dbReference type="RefSeq" id="WP_052142032.1">
    <property type="nucleotide sequence ID" value="NZ_CP014476.1"/>
</dbReference>
<accession>A0A140E3Y8</accession>
<dbReference type="InterPro" id="IPR000653">
    <property type="entry name" value="DegT/StrS_aminotransferase"/>
</dbReference>
<organism evidence="6 7">
    <name type="scientific">Methylomonas denitrificans</name>
    <dbReference type="NCBI Taxonomy" id="1538553"/>
    <lineage>
        <taxon>Bacteria</taxon>
        <taxon>Pseudomonadati</taxon>
        <taxon>Pseudomonadota</taxon>
        <taxon>Gammaproteobacteria</taxon>
        <taxon>Methylococcales</taxon>
        <taxon>Methylococcaceae</taxon>
        <taxon>Methylomonas</taxon>
    </lineage>
</organism>
<dbReference type="PANTHER" id="PTHR30244">
    <property type="entry name" value="TRANSAMINASE"/>
    <property type="match status" value="1"/>
</dbReference>
<dbReference type="SUPFAM" id="SSF53383">
    <property type="entry name" value="PLP-dependent transferases"/>
    <property type="match status" value="1"/>
</dbReference>
<feature type="active site" description="Proton acceptor" evidence="3">
    <location>
        <position position="195"/>
    </location>
</feature>
<dbReference type="Pfam" id="PF01041">
    <property type="entry name" value="DegT_DnrJ_EryC1"/>
    <property type="match status" value="1"/>
</dbReference>
<dbReference type="AlphaFoldDB" id="A0A140E3Y8"/>
<proteinExistence type="inferred from homology"/>
<gene>
    <name evidence="6" type="ORF">JT25_001205</name>
</gene>
<dbReference type="GO" id="GO:0008483">
    <property type="term" value="F:transaminase activity"/>
    <property type="evidence" value="ECO:0007669"/>
    <property type="project" value="TreeGrafter"/>
</dbReference>
<dbReference type="PANTHER" id="PTHR30244:SF34">
    <property type="entry name" value="DTDP-4-AMINO-4,6-DIDEOXYGALACTOSE TRANSAMINASE"/>
    <property type="match status" value="1"/>
</dbReference>
<evidence type="ECO:0000256" key="4">
    <source>
        <dbReference type="PIRSR" id="PIRSR000390-2"/>
    </source>
</evidence>
<evidence type="ECO:0000313" key="7">
    <source>
        <dbReference type="Proteomes" id="UP000030512"/>
    </source>
</evidence>
<keyword evidence="1 4" id="KW-0663">Pyridoxal phosphate</keyword>
<dbReference type="NCBIfam" id="TIGR03588">
    <property type="entry name" value="PseC"/>
    <property type="match status" value="1"/>
</dbReference>
<protein>
    <submittedName>
        <fullName evidence="6">UDP-4-amino-4, 6-dideoxy-N-acetyl-beta-L-altrosamine transaminase</fullName>
    </submittedName>
</protein>
<dbReference type="Gene3D" id="3.90.1150.10">
    <property type="entry name" value="Aspartate Aminotransferase, domain 1"/>
    <property type="match status" value="1"/>
</dbReference>
<feature type="modified residue" description="N6-(pyridoxal phosphate)lysine" evidence="4">
    <location>
        <position position="195"/>
    </location>
</feature>
<dbReference type="PIRSF" id="PIRSF000390">
    <property type="entry name" value="PLP_StrS"/>
    <property type="match status" value="1"/>
</dbReference>
<evidence type="ECO:0000256" key="3">
    <source>
        <dbReference type="PIRSR" id="PIRSR000390-1"/>
    </source>
</evidence>
<dbReference type="InterPro" id="IPR015424">
    <property type="entry name" value="PyrdxlP-dep_Trfase"/>
</dbReference>
<evidence type="ECO:0000256" key="1">
    <source>
        <dbReference type="ARBA" id="ARBA00022898"/>
    </source>
</evidence>
<dbReference type="Proteomes" id="UP000030512">
    <property type="component" value="Chromosome"/>
</dbReference>
<dbReference type="Gene3D" id="3.40.640.10">
    <property type="entry name" value="Type I PLP-dependent aspartate aminotransferase-like (Major domain)"/>
    <property type="match status" value="1"/>
</dbReference>
<dbReference type="KEGG" id="mdn:JT25_001205"/>
<keyword evidence="7" id="KW-1185">Reference proteome</keyword>
<comment type="similarity">
    <text evidence="2 5">Belongs to the DegT/DnrJ/EryC1 family.</text>
</comment>
<sequence>MTKLAIDGGQPVKATMLPYARQAIDEDDRLAVEDVLRSDWLTTGPKIKEFEAAVANYTGANEAAALSTGTAALHAAIWAAGVGPGDEVIVPAISFVASANCVLYVGAKPVFADLSPDTLNIDPADVLRKITSRTKAIVVVDFAGHPCDHDVLRRIADQHGLTIIEDAAHSLGASYKGRKVGTLQDVTTLSFHPVKHVTTGEGGMVLTDDVNIAKRVRSFRHHGIDLDLHARNKTNSWEYDVVDLGYNYRLPDINCALGISQLAKSERWLLRRREIVDAYNSALQSLAMLHLPVQRDDCLSAWHLYIVRLNLETVKVSRSEIFAALRAENIGVNVHYIPIPWMTYYANLGYKRGQWPVAELEYERMISLPIYPSMSDKDIADVVTAINKVWTNYQK</sequence>
<dbReference type="GO" id="GO:0030170">
    <property type="term" value="F:pyridoxal phosphate binding"/>
    <property type="evidence" value="ECO:0007669"/>
    <property type="project" value="TreeGrafter"/>
</dbReference>
<evidence type="ECO:0000313" key="6">
    <source>
        <dbReference type="EMBL" id="AMK75112.1"/>
    </source>
</evidence>
<name>A0A140E3Y8_9GAMM</name>
<dbReference type="STRING" id="1538553.JT25_001205"/>
<reference evidence="6 7" key="1">
    <citation type="journal article" date="2015" name="Environ. Microbiol.">
        <title>Methane oxidation coupled to nitrate reduction under hypoxia by the Gammaproteobacterium Methylomonas denitrificans, sp. nov. type strain FJG1.</title>
        <authorList>
            <person name="Kits K.D."/>
            <person name="Klotz M.G."/>
            <person name="Stein L.Y."/>
        </authorList>
    </citation>
    <scope>NUCLEOTIDE SEQUENCE [LARGE SCALE GENOMIC DNA]</scope>
    <source>
        <strain evidence="6 7">FJG1</strain>
    </source>
</reference>
<evidence type="ECO:0000256" key="5">
    <source>
        <dbReference type="RuleBase" id="RU004508"/>
    </source>
</evidence>
<evidence type="ECO:0000256" key="2">
    <source>
        <dbReference type="ARBA" id="ARBA00037999"/>
    </source>
</evidence>
<dbReference type="EMBL" id="CP014476">
    <property type="protein sequence ID" value="AMK75112.1"/>
    <property type="molecule type" value="Genomic_DNA"/>
</dbReference>
<dbReference type="InterPro" id="IPR015422">
    <property type="entry name" value="PyrdxlP-dep_Trfase_small"/>
</dbReference>
<dbReference type="CDD" id="cd00616">
    <property type="entry name" value="AHBA_syn"/>
    <property type="match status" value="1"/>
</dbReference>
<dbReference type="OrthoDB" id="9804264at2"/>
<dbReference type="GO" id="GO:0000271">
    <property type="term" value="P:polysaccharide biosynthetic process"/>
    <property type="evidence" value="ECO:0007669"/>
    <property type="project" value="TreeGrafter"/>
</dbReference>
<dbReference type="InterPro" id="IPR020026">
    <property type="entry name" value="PseC"/>
</dbReference>